<dbReference type="Gene3D" id="3.30.930.10">
    <property type="entry name" value="Bira Bifunctional Protein, Domain 2"/>
    <property type="match status" value="1"/>
</dbReference>
<evidence type="ECO:0000259" key="9">
    <source>
        <dbReference type="PROSITE" id="PS50862"/>
    </source>
</evidence>
<keyword evidence="5" id="KW-0067">ATP-binding</keyword>
<proteinExistence type="inferred from homology"/>
<keyword evidence="7" id="KW-0030">Aminoacyl-tRNA synthetase</keyword>
<dbReference type="PANTHER" id="PTHR22594:SF34">
    <property type="entry name" value="ASPARAGINE--TRNA LIGASE, MITOCHONDRIAL-RELATED"/>
    <property type="match status" value="1"/>
</dbReference>
<dbReference type="GO" id="GO:0004816">
    <property type="term" value="F:asparagine-tRNA ligase activity"/>
    <property type="evidence" value="ECO:0007669"/>
    <property type="project" value="UniProtKB-UniRule"/>
</dbReference>
<evidence type="ECO:0000256" key="8">
    <source>
        <dbReference type="NCBIfam" id="TIGR00457"/>
    </source>
</evidence>
<evidence type="ECO:0000256" key="2">
    <source>
        <dbReference type="ARBA" id="ARBA00012816"/>
    </source>
</evidence>
<dbReference type="InterPro" id="IPR004522">
    <property type="entry name" value="Asn-tRNA-ligase"/>
</dbReference>
<sequence length="326" mass="37867">DFLLSRRHLWLRSRRQHALLKCRDTLIRAFHEFFEKRGFILIDPPMITPTSCEGATTLFEIDYFGEAAYLSQSGQLYMEPAAAAFGKVYCLAPSFRAEKSKTRRHLTEYWHLEPEVAFLDLAGDMELAEDMLLCVVRGVLEHRADELKLLGERIEGFDKHTELLKNLDKPFYRISYDDALELLKEKAVQMKWGEKFGADEEAVISREFDRPVFVHRYPKASAPFYMKEDPANPKVVLNFDLLATEGYGEIIGGSQREDDLAKLEAAIERQGLPREPLEWYLDLRRYGTFEHSGFGIGMERTLAWITGIHHIRETIPYPRLMDRIYP</sequence>
<evidence type="ECO:0000256" key="3">
    <source>
        <dbReference type="ARBA" id="ARBA00022598"/>
    </source>
</evidence>
<evidence type="ECO:0000256" key="5">
    <source>
        <dbReference type="ARBA" id="ARBA00022840"/>
    </source>
</evidence>
<evidence type="ECO:0000256" key="6">
    <source>
        <dbReference type="ARBA" id="ARBA00022917"/>
    </source>
</evidence>
<dbReference type="InterPro" id="IPR006195">
    <property type="entry name" value="aa-tRNA-synth_II"/>
</dbReference>
<name>A0A532V8J4_UNCT6</name>
<keyword evidence="4" id="KW-0547">Nucleotide-binding</keyword>
<comment type="similarity">
    <text evidence="1">Belongs to the class-II aminoacyl-tRNA synthetase family.</text>
</comment>
<dbReference type="PRINTS" id="PR01042">
    <property type="entry name" value="TRNASYNTHASP"/>
</dbReference>
<dbReference type="SUPFAM" id="SSF55681">
    <property type="entry name" value="Class II aaRS and biotin synthetases"/>
    <property type="match status" value="1"/>
</dbReference>
<evidence type="ECO:0000256" key="4">
    <source>
        <dbReference type="ARBA" id="ARBA00022741"/>
    </source>
</evidence>
<dbReference type="AlphaFoldDB" id="A0A532V8J4"/>
<gene>
    <name evidence="10" type="ORF">CEE36_04180</name>
</gene>
<comment type="caution">
    <text evidence="10">The sequence shown here is derived from an EMBL/GenBank/DDBJ whole genome shotgun (WGS) entry which is preliminary data.</text>
</comment>
<dbReference type="GO" id="GO:0005524">
    <property type="term" value="F:ATP binding"/>
    <property type="evidence" value="ECO:0007669"/>
    <property type="project" value="UniProtKB-KW"/>
</dbReference>
<protein>
    <recommendedName>
        <fullName evidence="2 8">Asparagine--tRNA ligase</fullName>
        <ecNumber evidence="2 8">6.1.1.22</ecNumber>
    </recommendedName>
</protein>
<dbReference type="InterPro" id="IPR004364">
    <property type="entry name" value="Aa-tRNA-synt_II"/>
</dbReference>
<evidence type="ECO:0000313" key="11">
    <source>
        <dbReference type="Proteomes" id="UP000317778"/>
    </source>
</evidence>
<feature type="non-terminal residue" evidence="10">
    <location>
        <position position="1"/>
    </location>
</feature>
<dbReference type="GO" id="GO:0006421">
    <property type="term" value="P:asparaginyl-tRNA aminoacylation"/>
    <property type="evidence" value="ECO:0007669"/>
    <property type="project" value="UniProtKB-UniRule"/>
</dbReference>
<dbReference type="PROSITE" id="PS50862">
    <property type="entry name" value="AA_TRNA_LIGASE_II"/>
    <property type="match status" value="1"/>
</dbReference>
<dbReference type="CDD" id="cd00776">
    <property type="entry name" value="AsxRS_core"/>
    <property type="match status" value="1"/>
</dbReference>
<keyword evidence="6" id="KW-0648">Protein biosynthesis</keyword>
<dbReference type="Proteomes" id="UP000317778">
    <property type="component" value="Unassembled WGS sequence"/>
</dbReference>
<organism evidence="10 11">
    <name type="scientific">candidate division TA06 bacterium B3_TA06</name>
    <dbReference type="NCBI Taxonomy" id="2012487"/>
    <lineage>
        <taxon>Bacteria</taxon>
        <taxon>Bacteria division TA06</taxon>
    </lineage>
</organism>
<dbReference type="NCBIfam" id="TIGR00457">
    <property type="entry name" value="asnS"/>
    <property type="match status" value="1"/>
</dbReference>
<dbReference type="InterPro" id="IPR045864">
    <property type="entry name" value="aa-tRNA-synth_II/BPL/LPL"/>
</dbReference>
<evidence type="ECO:0000256" key="1">
    <source>
        <dbReference type="ARBA" id="ARBA00008226"/>
    </source>
</evidence>
<reference evidence="10 11" key="1">
    <citation type="submission" date="2017-06" db="EMBL/GenBank/DDBJ databases">
        <title>Novel microbial phyla capable of carbon fixation and sulfur reduction in deep-sea sediments.</title>
        <authorList>
            <person name="Huang J."/>
            <person name="Baker B."/>
            <person name="Wang Y."/>
        </authorList>
    </citation>
    <scope>NUCLEOTIDE SEQUENCE [LARGE SCALE GENOMIC DNA]</scope>
    <source>
        <strain evidence="10">B3_TA06</strain>
    </source>
</reference>
<feature type="domain" description="Aminoacyl-transfer RNA synthetases class-II family profile" evidence="9">
    <location>
        <begin position="23"/>
        <end position="326"/>
    </location>
</feature>
<dbReference type="Pfam" id="PF00152">
    <property type="entry name" value="tRNA-synt_2"/>
    <property type="match status" value="1"/>
</dbReference>
<dbReference type="EC" id="6.1.1.22" evidence="2 8"/>
<dbReference type="PANTHER" id="PTHR22594">
    <property type="entry name" value="ASPARTYL/LYSYL-TRNA SYNTHETASE"/>
    <property type="match status" value="1"/>
</dbReference>
<keyword evidence="3 10" id="KW-0436">Ligase</keyword>
<accession>A0A532V8J4</accession>
<evidence type="ECO:0000256" key="7">
    <source>
        <dbReference type="ARBA" id="ARBA00023146"/>
    </source>
</evidence>
<dbReference type="EMBL" id="NJBO01000004">
    <property type="protein sequence ID" value="TKJ43540.1"/>
    <property type="molecule type" value="Genomic_DNA"/>
</dbReference>
<dbReference type="NCBIfam" id="NF003037">
    <property type="entry name" value="PRK03932.1"/>
    <property type="match status" value="1"/>
</dbReference>
<dbReference type="InterPro" id="IPR002312">
    <property type="entry name" value="Asp/Asn-tRNA-synth_IIb"/>
</dbReference>
<evidence type="ECO:0000313" key="10">
    <source>
        <dbReference type="EMBL" id="TKJ43540.1"/>
    </source>
</evidence>